<gene>
    <name evidence="15" type="ORF">RND81_09G119200</name>
</gene>
<keyword evidence="5" id="KW-0963">Cytoplasm</keyword>
<dbReference type="PANTHER" id="PTHR46837">
    <property type="entry name" value="PROTEIN MLN51 HOMOLOG"/>
    <property type="match status" value="1"/>
</dbReference>
<dbReference type="PANTHER" id="PTHR46837:SF5">
    <property type="entry name" value="PROTEIN MLN51 HOMOLOG"/>
    <property type="match status" value="1"/>
</dbReference>
<feature type="region of interest" description="Disordered" evidence="13">
    <location>
        <begin position="176"/>
        <end position="316"/>
    </location>
</feature>
<keyword evidence="4" id="KW-0813">Transport</keyword>
<dbReference type="SMART" id="SM01044">
    <property type="entry name" value="Btz"/>
    <property type="match status" value="1"/>
</dbReference>
<keyword evidence="9" id="KW-0694">RNA-binding</keyword>
<dbReference type="AlphaFoldDB" id="A0AAW1ILI7"/>
<keyword evidence="6" id="KW-0507">mRNA processing</keyword>
<comment type="caution">
    <text evidence="15">The sequence shown here is derived from an EMBL/GenBank/DDBJ whole genome shotgun (WGS) entry which is preliminary data.</text>
</comment>
<evidence type="ECO:0000256" key="9">
    <source>
        <dbReference type="ARBA" id="ARBA00022884"/>
    </source>
</evidence>
<accession>A0AAW1ILI7</accession>
<dbReference type="GO" id="GO:0000184">
    <property type="term" value="P:nuclear-transcribed mRNA catabolic process, nonsense-mediated decay"/>
    <property type="evidence" value="ECO:0007669"/>
    <property type="project" value="UniProtKB-KW"/>
</dbReference>
<evidence type="ECO:0000256" key="5">
    <source>
        <dbReference type="ARBA" id="ARBA00022490"/>
    </source>
</evidence>
<dbReference type="GO" id="GO:0008380">
    <property type="term" value="P:RNA splicing"/>
    <property type="evidence" value="ECO:0007669"/>
    <property type="project" value="UniProtKB-KW"/>
</dbReference>
<dbReference type="GO" id="GO:0035145">
    <property type="term" value="C:exon-exon junction complex"/>
    <property type="evidence" value="ECO:0007669"/>
    <property type="project" value="InterPro"/>
</dbReference>
<evidence type="ECO:0000256" key="1">
    <source>
        <dbReference type="ARBA" id="ARBA00004123"/>
    </source>
</evidence>
<dbReference type="GO" id="GO:0003729">
    <property type="term" value="F:mRNA binding"/>
    <property type="evidence" value="ECO:0007669"/>
    <property type="project" value="InterPro"/>
</dbReference>
<sequence length="630" mass="69375">MTKGEQEEDNSDYESDPELLKMSLNMRRREASDDEQEEEEIHGNLPNSRSGIINFDAESDGEGAADEYNDGEDDDEYYDEYVEEEEYGEVEEREIGGEKAEEKAENDIESVETVKGEGDGGIEGEEKKEVEPFSVPTSGAFYMHDDRFRDRNDGKHRRTFDGRKLWESRDERKWGHDKYEELNVQDRHRYEEGRRSSRGSYRSRGRARGASRGNGRGNRVREFSANVNQNASPKDVRGRGPRRYHPLMEKTGETHRPQYKQSARSFDRSSRTGSGRMAASTGSSNVEHEAAPAKKVGSNLSSASPPFYPSGASTKDVPLTQKKEMNTGNRNRNFRPSVDPNFSIPVSNSLVRGKNIVGSVGIEKLHINDSVSPASTKVNNDLHLRSHASSSSSRKQWTHLGGQGWDMEPTKPAVVRPPQTNNQVNKASLKTTQAYQRRAVQTQAQLQAPGQQLAQRPLIVSQSSSPPKTGNGAVQGTGRGSLVYGGKQVGSGGNVNANHGDPNVPAFFPVMQFGGQHPSGMGAPAVGMAFPGYVGQPDGLGNSEMTWLPMLASAASALGATFPPYLAVDGNFHPRPTGQISALHTPSKDDNLSTSNNEINPQQRSGEVGNNQFSLRQNKPRRYSEMNFSQ</sequence>
<keyword evidence="16" id="KW-1185">Reference proteome</keyword>
<comment type="subcellular location">
    <subcellularLocation>
        <location evidence="2">Cytoplasm</location>
    </subcellularLocation>
    <subcellularLocation>
        <location evidence="1">Nucleus</location>
    </subcellularLocation>
</comment>
<dbReference type="Pfam" id="PF09405">
    <property type="entry name" value="Btz"/>
    <property type="match status" value="1"/>
</dbReference>
<proteinExistence type="inferred from homology"/>
<keyword evidence="11" id="KW-0508">mRNA splicing</keyword>
<name>A0AAW1ILI7_SAPOF</name>
<dbReference type="InterPro" id="IPR044796">
    <property type="entry name" value="MLN51_plant"/>
</dbReference>
<evidence type="ECO:0000256" key="8">
    <source>
        <dbReference type="ARBA" id="ARBA00022845"/>
    </source>
</evidence>
<evidence type="ECO:0000256" key="4">
    <source>
        <dbReference type="ARBA" id="ARBA00022448"/>
    </source>
</evidence>
<evidence type="ECO:0000256" key="2">
    <source>
        <dbReference type="ARBA" id="ARBA00004496"/>
    </source>
</evidence>
<feature type="compositionally biased region" description="Basic and acidic residues" evidence="13">
    <location>
        <begin position="176"/>
        <end position="195"/>
    </location>
</feature>
<feature type="compositionally biased region" description="Basic and acidic residues" evidence="13">
    <location>
        <begin position="93"/>
        <end position="131"/>
    </location>
</feature>
<dbReference type="GO" id="GO:0051028">
    <property type="term" value="P:mRNA transport"/>
    <property type="evidence" value="ECO:0007669"/>
    <property type="project" value="UniProtKB-KW"/>
</dbReference>
<dbReference type="InterPro" id="IPR018545">
    <property type="entry name" value="Btz_dom"/>
</dbReference>
<dbReference type="GO" id="GO:0006397">
    <property type="term" value="P:mRNA processing"/>
    <property type="evidence" value="ECO:0007669"/>
    <property type="project" value="UniProtKB-KW"/>
</dbReference>
<comment type="similarity">
    <text evidence="3">Belongs to the CASC3 family.</text>
</comment>
<evidence type="ECO:0000313" key="15">
    <source>
        <dbReference type="EMBL" id="KAK9690315.1"/>
    </source>
</evidence>
<feature type="compositionally biased region" description="Acidic residues" evidence="13">
    <location>
        <begin position="1"/>
        <end position="17"/>
    </location>
</feature>
<dbReference type="GO" id="GO:0006417">
    <property type="term" value="P:regulation of translation"/>
    <property type="evidence" value="ECO:0007669"/>
    <property type="project" value="UniProtKB-KW"/>
</dbReference>
<evidence type="ECO:0000259" key="14">
    <source>
        <dbReference type="SMART" id="SM01044"/>
    </source>
</evidence>
<feature type="compositionally biased region" description="Basic and acidic residues" evidence="13">
    <location>
        <begin position="246"/>
        <end position="256"/>
    </location>
</feature>
<evidence type="ECO:0000256" key="3">
    <source>
        <dbReference type="ARBA" id="ARBA00009548"/>
    </source>
</evidence>
<evidence type="ECO:0000256" key="7">
    <source>
        <dbReference type="ARBA" id="ARBA00022816"/>
    </source>
</evidence>
<keyword evidence="7" id="KW-0509">mRNA transport</keyword>
<protein>
    <recommendedName>
        <fullName evidence="14">Btz domain-containing protein</fullName>
    </recommendedName>
</protein>
<feature type="region of interest" description="Disordered" evidence="13">
    <location>
        <begin position="385"/>
        <end position="420"/>
    </location>
</feature>
<evidence type="ECO:0000313" key="16">
    <source>
        <dbReference type="Proteomes" id="UP001443914"/>
    </source>
</evidence>
<dbReference type="EMBL" id="JBDFQZ010000009">
    <property type="protein sequence ID" value="KAK9690316.1"/>
    <property type="molecule type" value="Genomic_DNA"/>
</dbReference>
<dbReference type="GO" id="GO:0005737">
    <property type="term" value="C:cytoplasm"/>
    <property type="evidence" value="ECO:0007669"/>
    <property type="project" value="UniProtKB-SubCell"/>
</dbReference>
<feature type="compositionally biased region" description="Polar residues" evidence="13">
    <location>
        <begin position="461"/>
        <end position="472"/>
    </location>
</feature>
<feature type="compositionally biased region" description="Polar residues" evidence="13">
    <location>
        <begin position="592"/>
        <end position="617"/>
    </location>
</feature>
<feature type="region of interest" description="Disordered" evidence="13">
    <location>
        <begin position="1"/>
        <end position="140"/>
    </location>
</feature>
<keyword evidence="8" id="KW-0810">Translation regulation</keyword>
<feature type="domain" description="Btz" evidence="14">
    <location>
        <begin position="95"/>
        <end position="199"/>
    </location>
</feature>
<feature type="region of interest" description="Disordered" evidence="13">
    <location>
        <begin position="461"/>
        <end position="480"/>
    </location>
</feature>
<evidence type="ECO:0000256" key="13">
    <source>
        <dbReference type="SAM" id="MobiDB-lite"/>
    </source>
</evidence>
<feature type="compositionally biased region" description="Acidic residues" evidence="13">
    <location>
        <begin position="57"/>
        <end position="92"/>
    </location>
</feature>
<dbReference type="EMBL" id="JBDFQZ010000009">
    <property type="protein sequence ID" value="KAK9690315.1"/>
    <property type="molecule type" value="Genomic_DNA"/>
</dbReference>
<dbReference type="Proteomes" id="UP001443914">
    <property type="component" value="Unassembled WGS sequence"/>
</dbReference>
<feature type="region of interest" description="Disordered" evidence="13">
    <location>
        <begin position="577"/>
        <end position="630"/>
    </location>
</feature>
<evidence type="ECO:0000256" key="12">
    <source>
        <dbReference type="ARBA" id="ARBA00023242"/>
    </source>
</evidence>
<evidence type="ECO:0000256" key="11">
    <source>
        <dbReference type="ARBA" id="ARBA00023187"/>
    </source>
</evidence>
<evidence type="ECO:0000256" key="6">
    <source>
        <dbReference type="ARBA" id="ARBA00022664"/>
    </source>
</evidence>
<organism evidence="15 16">
    <name type="scientific">Saponaria officinalis</name>
    <name type="common">Common soapwort</name>
    <name type="synonym">Lychnis saponaria</name>
    <dbReference type="NCBI Taxonomy" id="3572"/>
    <lineage>
        <taxon>Eukaryota</taxon>
        <taxon>Viridiplantae</taxon>
        <taxon>Streptophyta</taxon>
        <taxon>Embryophyta</taxon>
        <taxon>Tracheophyta</taxon>
        <taxon>Spermatophyta</taxon>
        <taxon>Magnoliopsida</taxon>
        <taxon>eudicotyledons</taxon>
        <taxon>Gunneridae</taxon>
        <taxon>Pentapetalae</taxon>
        <taxon>Caryophyllales</taxon>
        <taxon>Caryophyllaceae</taxon>
        <taxon>Caryophylleae</taxon>
        <taxon>Saponaria</taxon>
    </lineage>
</organism>
<keyword evidence="10" id="KW-0866">Nonsense-mediated mRNA decay</keyword>
<evidence type="ECO:0000256" key="10">
    <source>
        <dbReference type="ARBA" id="ARBA00023161"/>
    </source>
</evidence>
<reference evidence="15 16" key="1">
    <citation type="submission" date="2024-03" db="EMBL/GenBank/DDBJ databases">
        <title>WGS assembly of Saponaria officinalis var. Norfolk2.</title>
        <authorList>
            <person name="Jenkins J."/>
            <person name="Shu S."/>
            <person name="Grimwood J."/>
            <person name="Barry K."/>
            <person name="Goodstein D."/>
            <person name="Schmutz J."/>
            <person name="Leebens-Mack J."/>
            <person name="Osbourn A."/>
        </authorList>
    </citation>
    <scope>NUCLEOTIDE SEQUENCE [LARGE SCALE GENOMIC DNA]</scope>
    <source>
        <strain evidence="16">cv. Norfolk2</strain>
        <strain evidence="15">JIC</strain>
        <tissue evidence="15">Leaf</tissue>
    </source>
</reference>
<keyword evidence="12" id="KW-0539">Nucleus</keyword>